<dbReference type="AlphaFoldDB" id="A0A6P2DJV8"/>
<dbReference type="NCBIfam" id="TIGR01554">
    <property type="entry name" value="major_cap_HK97"/>
    <property type="match status" value="1"/>
</dbReference>
<evidence type="ECO:0000256" key="3">
    <source>
        <dbReference type="SAM" id="MobiDB-lite"/>
    </source>
</evidence>
<dbReference type="EMBL" id="LR593886">
    <property type="protein sequence ID" value="VTS03560.1"/>
    <property type="molecule type" value="Genomic_DNA"/>
</dbReference>
<dbReference type="InterPro" id="IPR024455">
    <property type="entry name" value="Phage_capsid"/>
</dbReference>
<gene>
    <name evidence="5" type="ORF">SOIL9_71420</name>
</gene>
<evidence type="ECO:0000256" key="1">
    <source>
        <dbReference type="ARBA" id="ARBA00004328"/>
    </source>
</evidence>
<accession>A0A6P2DJV8</accession>
<evidence type="ECO:0000313" key="6">
    <source>
        <dbReference type="Proteomes" id="UP000464178"/>
    </source>
</evidence>
<proteinExistence type="predicted"/>
<feature type="domain" description="Phage capsid-like C-terminal" evidence="4">
    <location>
        <begin position="171"/>
        <end position="441"/>
    </location>
</feature>
<dbReference type="Pfam" id="PF05065">
    <property type="entry name" value="Phage_capsid"/>
    <property type="match status" value="1"/>
</dbReference>
<feature type="coiled-coil region" evidence="2">
    <location>
        <begin position="3"/>
        <end position="63"/>
    </location>
</feature>
<evidence type="ECO:0000259" key="4">
    <source>
        <dbReference type="Pfam" id="PF05065"/>
    </source>
</evidence>
<dbReference type="RefSeq" id="WP_162673069.1">
    <property type="nucleotide sequence ID" value="NZ_LR593886.1"/>
</dbReference>
<sequence length="465" mass="49373">MTLAELRAAREKAGADVTRLANEAQAADFVSTPEWEASWTAANDSYKTAVAAEQAEITRLERAESAARIAADATRLNAAGHARFRPDAGGPASTNPNRPAARPRNHGPLRAFKGADAVERAERAGMWAAATLYGSEEAQKWCAANGVEIRRGALDTGPSAVLNTFDNKGAGYFVPNELDYAVQELALVYGVFRQFAENVPMSSGTKDSPRWTGSMTAYWTVEGNKPGSTDPAWDLIALIAKELKAMNKMTRVLDEDSVIDLGDKVAMCLAEAFAYAEDAAGFNGDGTAAYGGIVGLVTKILASAAARAQAGVGRNTVATLTLDDFNAVVAKYPNYPSAQPRWFMHKAFWANAVQRLQLAAGGALPSDVARGGEMMLLGYPVTWVNVMAAAPTATQIGAIFGDLRLSSKLGNRRGRTVEVGFENDDFTKGLMTILGTQRVAINNHTVTDPRNTANTGPVVGLQLAA</sequence>
<evidence type="ECO:0000256" key="2">
    <source>
        <dbReference type="SAM" id="Coils"/>
    </source>
</evidence>
<reference evidence="5 6" key="1">
    <citation type="submission" date="2019-05" db="EMBL/GenBank/DDBJ databases">
        <authorList>
            <consortium name="Science for Life Laboratories"/>
        </authorList>
    </citation>
    <scope>NUCLEOTIDE SEQUENCE [LARGE SCALE GENOMIC DNA]</scope>
    <source>
        <strain evidence="5">Soil9</strain>
    </source>
</reference>
<organism evidence="5 6">
    <name type="scientific">Gemmata massiliana</name>
    <dbReference type="NCBI Taxonomy" id="1210884"/>
    <lineage>
        <taxon>Bacteria</taxon>
        <taxon>Pseudomonadati</taxon>
        <taxon>Planctomycetota</taxon>
        <taxon>Planctomycetia</taxon>
        <taxon>Gemmatales</taxon>
        <taxon>Gemmataceae</taxon>
        <taxon>Gemmata</taxon>
    </lineage>
</organism>
<dbReference type="SUPFAM" id="SSF56563">
    <property type="entry name" value="Major capsid protein gp5"/>
    <property type="match status" value="1"/>
</dbReference>
<keyword evidence="2" id="KW-0175">Coiled coil</keyword>
<feature type="region of interest" description="Disordered" evidence="3">
    <location>
        <begin position="80"/>
        <end position="109"/>
    </location>
</feature>
<keyword evidence="6" id="KW-1185">Reference proteome</keyword>
<dbReference type="Proteomes" id="UP000464178">
    <property type="component" value="Chromosome"/>
</dbReference>
<evidence type="ECO:0000313" key="5">
    <source>
        <dbReference type="EMBL" id="VTS03560.1"/>
    </source>
</evidence>
<comment type="subcellular location">
    <subcellularLocation>
        <location evidence="1">Virion</location>
    </subcellularLocation>
</comment>
<dbReference type="KEGG" id="gms:SOIL9_71420"/>
<dbReference type="InterPro" id="IPR054612">
    <property type="entry name" value="Phage_capsid-like_C"/>
</dbReference>
<protein>
    <recommendedName>
        <fullName evidence="4">Phage capsid-like C-terminal domain-containing protein</fullName>
    </recommendedName>
</protein>
<name>A0A6P2DJV8_9BACT</name>